<keyword evidence="2" id="KW-1185">Reference proteome</keyword>
<dbReference type="Ensembl" id="ENSPLOT00000002989.1">
    <property type="protein sequence ID" value="ENSPLOP00000002735.1"/>
    <property type="gene ID" value="ENSPLOG00000001956.1"/>
</dbReference>
<dbReference type="GeneTree" id="ENSGT01140000286689"/>
<dbReference type="Proteomes" id="UP000694399">
    <property type="component" value="Chromosome B4"/>
</dbReference>
<dbReference type="Gene3D" id="1.20.1260.10">
    <property type="match status" value="1"/>
</dbReference>
<reference evidence="1" key="1">
    <citation type="journal article" date="2019" name="bioRxiv">
        <title>Long live the king: chromosome-level assembly of the lion (Panthera leo) using linked-read, Hi-C, and long read data.</title>
        <authorList>
            <person name="Armstrong E.E."/>
            <person name="Taylor R.W."/>
            <person name="Miller D.E."/>
            <person name="Kaelin C."/>
            <person name="Barsh G."/>
            <person name="Hadly E.A."/>
            <person name="Petrov D."/>
        </authorList>
    </citation>
    <scope>NUCLEOTIDE SEQUENCE [LARGE SCALE GENOMIC DNA]</scope>
</reference>
<evidence type="ECO:0000313" key="1">
    <source>
        <dbReference type="Ensembl" id="ENSPLOP00000002735.1"/>
    </source>
</evidence>
<proteinExistence type="predicted"/>
<dbReference type="InterPro" id="IPR012347">
    <property type="entry name" value="Ferritin-like"/>
</dbReference>
<organism evidence="1 2">
    <name type="scientific">Panthera leo</name>
    <name type="common">Lion</name>
    <dbReference type="NCBI Taxonomy" id="9689"/>
    <lineage>
        <taxon>Eukaryota</taxon>
        <taxon>Metazoa</taxon>
        <taxon>Chordata</taxon>
        <taxon>Craniata</taxon>
        <taxon>Vertebrata</taxon>
        <taxon>Euteleostomi</taxon>
        <taxon>Mammalia</taxon>
        <taxon>Eutheria</taxon>
        <taxon>Laurasiatheria</taxon>
        <taxon>Carnivora</taxon>
        <taxon>Feliformia</taxon>
        <taxon>Felidae</taxon>
        <taxon>Pantherinae</taxon>
        <taxon>Panthera</taxon>
    </lineage>
</organism>
<reference evidence="1" key="3">
    <citation type="submission" date="2025-09" db="UniProtKB">
        <authorList>
            <consortium name="Ensembl"/>
        </authorList>
    </citation>
    <scope>IDENTIFICATION</scope>
</reference>
<reference evidence="1" key="2">
    <citation type="submission" date="2025-08" db="UniProtKB">
        <authorList>
            <consortium name="Ensembl"/>
        </authorList>
    </citation>
    <scope>IDENTIFICATION</scope>
</reference>
<accession>A0A8C8WF95</accession>
<protein>
    <submittedName>
        <fullName evidence="1">Uncharacterized protein</fullName>
    </submittedName>
</protein>
<dbReference type="AlphaFoldDB" id="A0A8C8WF95"/>
<evidence type="ECO:0000313" key="2">
    <source>
        <dbReference type="Proteomes" id="UP000694399"/>
    </source>
</evidence>
<name>A0A8C8WF95_PANLE</name>
<sequence>VTSSSPTPMGCKYHQDSEATIHCQINLKLYTSYIYLSSLTTLTSVMWL</sequence>